<dbReference type="AlphaFoldDB" id="A0A1N6B5W7"/>
<protein>
    <submittedName>
        <fullName evidence="1">Uncharacterized protein</fullName>
    </submittedName>
</protein>
<keyword evidence="2" id="KW-1185">Reference proteome</keyword>
<evidence type="ECO:0000313" key="2">
    <source>
        <dbReference type="Proteomes" id="UP000185124"/>
    </source>
</evidence>
<name>A0A1N6B5W7_9ACTN</name>
<dbReference type="STRING" id="709881.SAMN04489832_6724"/>
<gene>
    <name evidence="1" type="ORF">SAMN04489832_6724</name>
</gene>
<proteinExistence type="predicted"/>
<accession>A0A1N6B5W7</accession>
<dbReference type="EMBL" id="FSQT01000002">
    <property type="protein sequence ID" value="SIN41474.1"/>
    <property type="molecule type" value="Genomic_DNA"/>
</dbReference>
<sequence length="43" mass="4288">MAHIWASSTGSGQALTTARTLGVFRVDATGNVAAIQDSDPAAA</sequence>
<dbReference type="Proteomes" id="UP000185124">
    <property type="component" value="Unassembled WGS sequence"/>
</dbReference>
<reference evidence="2" key="1">
    <citation type="submission" date="2016-12" db="EMBL/GenBank/DDBJ databases">
        <authorList>
            <person name="Varghese N."/>
            <person name="Submissions S."/>
        </authorList>
    </citation>
    <scope>NUCLEOTIDE SEQUENCE [LARGE SCALE GENOMIC DNA]</scope>
    <source>
        <strain evidence="2">DSM 45599</strain>
    </source>
</reference>
<organism evidence="1 2">
    <name type="scientific">Micromonospora cremea</name>
    <dbReference type="NCBI Taxonomy" id="709881"/>
    <lineage>
        <taxon>Bacteria</taxon>
        <taxon>Bacillati</taxon>
        <taxon>Actinomycetota</taxon>
        <taxon>Actinomycetes</taxon>
        <taxon>Micromonosporales</taxon>
        <taxon>Micromonosporaceae</taxon>
        <taxon>Micromonospora</taxon>
    </lineage>
</organism>
<evidence type="ECO:0000313" key="1">
    <source>
        <dbReference type="EMBL" id="SIN41474.1"/>
    </source>
</evidence>